<evidence type="ECO:0008006" key="3">
    <source>
        <dbReference type="Google" id="ProtNLM"/>
    </source>
</evidence>
<dbReference type="RefSeq" id="WP_045024472.1">
    <property type="nucleotide sequence ID" value="NZ_CP166106.1"/>
</dbReference>
<organism evidence="1 2">
    <name type="scientific">Agrobacterium arsenijevicii</name>
    <dbReference type="NCBI Taxonomy" id="1585697"/>
    <lineage>
        <taxon>Bacteria</taxon>
        <taxon>Pseudomonadati</taxon>
        <taxon>Pseudomonadota</taxon>
        <taxon>Alphaproteobacteria</taxon>
        <taxon>Hyphomicrobiales</taxon>
        <taxon>Rhizobiaceae</taxon>
        <taxon>Rhizobium/Agrobacterium group</taxon>
        <taxon>Agrobacterium</taxon>
    </lineage>
</organism>
<comment type="caution">
    <text evidence="1">The sequence shown here is derived from an EMBL/GenBank/DDBJ whole genome shotgun (WGS) entry which is preliminary data.</text>
</comment>
<protein>
    <recommendedName>
        <fullName evidence="3">Calcium-binding protein</fullName>
    </recommendedName>
</protein>
<reference evidence="1 2" key="1">
    <citation type="submission" date="2014-12" db="EMBL/GenBank/DDBJ databases">
        <authorList>
            <person name="Kuzmanovic N."/>
            <person name="Pulawska J."/>
            <person name="Obradovic A."/>
        </authorList>
    </citation>
    <scope>NUCLEOTIDE SEQUENCE [LARGE SCALE GENOMIC DNA]</scope>
    <source>
        <strain evidence="1 2">KFB 330</strain>
    </source>
</reference>
<dbReference type="InterPro" id="IPR011049">
    <property type="entry name" value="Serralysin-like_metalloprot_C"/>
</dbReference>
<proteinExistence type="predicted"/>
<sequence>MTVYSYTDLSIQNAVYKFLYGTFDPINDLADHAERIREETSSGDSISVGLQAFMQDGPGRYIKPNNFSIVSAFFNDTIQLADGSYSLEALMNLNGFEGKSSAASIRTYPIDVTSADYDTRAFVWGTTGYSISNAIFSVQNGVRTIQSMEIVAGQENFDFTGGPGTSYINSILSEVVDPMKIGLTFFVNFVGQGSIFENYSASDYTSDADIFESLIYPESVWKSYLAVFEGTQFVLDTKADPLRGFIEDGRNVLYGDRAEDDVLDAHSPANNVGPDLLPVVLVGGGGDDTLIGSEWSDLLFGGTGDDAVYTGRLSEDGKEMDDTYADTVFAGNGDDVVYAGGGYDLISLGSGNDAVHFMGEGNRSVVWGGEGIDQYFFDSAAHVLLLDMPDLTEELFARLSPEMLFGIIDSGEYPYTHIVINAENQDEFYYNGIKLGEATVHTKTSVDDVETLHYLAEQDKQNPVIYHINLEYISAEHMEEFYRTFRQSNNENIAVLTSNISDAGYSLSFYNTDPQDPDVFGEAFALDGFVDGIGGIAVSGDDYSYEFFQRYIRYIHVIDEVKPEIVISDLGQIGYMNTVVKWHQVGVEYDESISDKLQKLKAEGYDTAQRYVVNASDYVIEIAEGDSNGGDFTGNAKAQKFKGGSGGVGVGNTGAGVDYSSSSKAISVDMKQGRGESGDARGDIYIGIKKIIGSNFNDSFYGGKTDNHFIGGAGDDWFSLVEAGSDIIEGGDGIDSVAFEGEVSNYSWSQNADGKVVASKGDGYSVTLGGIEHFSFSDGYMTLADVELLIDQTVTSTSADETLALGHGNDSYIYVRGAGDDIIVENATEGTSDRLVMSGFIFDDVEFTRLSDDLLITVPKSATEAGDGGSILVKNTLLDDDSGIENFVFEDWTYTKADMRSALLSQLTTTGDDVIEGFHNTGDYLEGGAGNDVFVFKPNFGWDTIGDFVAGAGTDDVLEFHGGVLVDFEAVLAAASQVGNDTIINIDGTNGITLANVNLADLHRDDVRFVA</sequence>
<name>A0ABR5CZM4_9HYPH</name>
<evidence type="ECO:0000313" key="1">
    <source>
        <dbReference type="EMBL" id="KJF70206.1"/>
    </source>
</evidence>
<keyword evidence="2" id="KW-1185">Reference proteome</keyword>
<dbReference type="PRINTS" id="PR00313">
    <property type="entry name" value="CABNDNGRPT"/>
</dbReference>
<dbReference type="Proteomes" id="UP000032564">
    <property type="component" value="Unassembled WGS sequence"/>
</dbReference>
<gene>
    <name evidence="1" type="ORF">RP75_27585</name>
</gene>
<dbReference type="InterPro" id="IPR001343">
    <property type="entry name" value="Hemolysn_Ca-bd"/>
</dbReference>
<accession>A0ABR5CZM4</accession>
<evidence type="ECO:0000313" key="2">
    <source>
        <dbReference type="Proteomes" id="UP000032564"/>
    </source>
</evidence>
<dbReference type="EMBL" id="JWIT01000042">
    <property type="protein sequence ID" value="KJF70206.1"/>
    <property type="molecule type" value="Genomic_DNA"/>
</dbReference>
<dbReference type="Gene3D" id="2.150.10.10">
    <property type="entry name" value="Serralysin-like metalloprotease, C-terminal"/>
    <property type="match status" value="3"/>
</dbReference>
<dbReference type="Pfam" id="PF00353">
    <property type="entry name" value="HemolysinCabind"/>
    <property type="match status" value="4"/>
</dbReference>
<dbReference type="SUPFAM" id="SSF51120">
    <property type="entry name" value="beta-Roll"/>
    <property type="match status" value="3"/>
</dbReference>